<organism evidence="3 4">
    <name type="scientific">Rhynchophorus ferrugineus</name>
    <name type="common">Red palm weevil</name>
    <name type="synonym">Curculio ferrugineus</name>
    <dbReference type="NCBI Taxonomy" id="354439"/>
    <lineage>
        <taxon>Eukaryota</taxon>
        <taxon>Metazoa</taxon>
        <taxon>Ecdysozoa</taxon>
        <taxon>Arthropoda</taxon>
        <taxon>Hexapoda</taxon>
        <taxon>Insecta</taxon>
        <taxon>Pterygota</taxon>
        <taxon>Neoptera</taxon>
        <taxon>Endopterygota</taxon>
        <taxon>Coleoptera</taxon>
        <taxon>Polyphaga</taxon>
        <taxon>Cucujiformia</taxon>
        <taxon>Curculionidae</taxon>
        <taxon>Dryophthorinae</taxon>
        <taxon>Rhynchophorus</taxon>
    </lineage>
</organism>
<evidence type="ECO:0000313" key="4">
    <source>
        <dbReference type="Proteomes" id="UP000625711"/>
    </source>
</evidence>
<keyword evidence="2" id="KW-0812">Transmembrane</keyword>
<gene>
    <name evidence="3" type="ORF">GWI33_003730</name>
</gene>
<keyword evidence="4" id="KW-1185">Reference proteome</keyword>
<evidence type="ECO:0000256" key="2">
    <source>
        <dbReference type="SAM" id="Phobius"/>
    </source>
</evidence>
<dbReference type="AlphaFoldDB" id="A0A834M0X6"/>
<feature type="region of interest" description="Disordered" evidence="1">
    <location>
        <begin position="53"/>
        <end position="84"/>
    </location>
</feature>
<keyword evidence="2" id="KW-0472">Membrane</keyword>
<comment type="caution">
    <text evidence="3">The sequence shown here is derived from an EMBL/GenBank/DDBJ whole genome shotgun (WGS) entry which is preliminary data.</text>
</comment>
<dbReference type="EMBL" id="JAACXV010023423">
    <property type="protein sequence ID" value="KAF7263010.1"/>
    <property type="molecule type" value="Genomic_DNA"/>
</dbReference>
<feature type="compositionally biased region" description="Polar residues" evidence="1">
    <location>
        <begin position="66"/>
        <end position="84"/>
    </location>
</feature>
<sequence>MMVGNSKVYAFGAMAASIMPIMVCVFFGESCGAMTDDPSLISRNQFTGYKERNDQEMTGARDVLPQDSNPAGPNGTSSRRISSPLAVSTASTPASIPNYFPSLIAGLVSLHSYRHGLRPLPSCTGTTGRGVAFAVRAWTISAG</sequence>
<proteinExistence type="predicted"/>
<keyword evidence="2" id="KW-1133">Transmembrane helix</keyword>
<reference evidence="3" key="1">
    <citation type="submission" date="2020-08" db="EMBL/GenBank/DDBJ databases">
        <title>Genome sequencing and assembly of the red palm weevil Rhynchophorus ferrugineus.</title>
        <authorList>
            <person name="Dias G.B."/>
            <person name="Bergman C.M."/>
            <person name="Manee M."/>
        </authorList>
    </citation>
    <scope>NUCLEOTIDE SEQUENCE</scope>
    <source>
        <strain evidence="3">AA-2017</strain>
        <tissue evidence="3">Whole larva</tissue>
    </source>
</reference>
<evidence type="ECO:0000313" key="3">
    <source>
        <dbReference type="EMBL" id="KAF7263010.1"/>
    </source>
</evidence>
<feature type="transmembrane region" description="Helical" evidence="2">
    <location>
        <begin position="7"/>
        <end position="28"/>
    </location>
</feature>
<name>A0A834M0X6_RHYFE</name>
<accession>A0A834M0X6</accession>
<protein>
    <submittedName>
        <fullName evidence="3">Uncharacterized protein</fullName>
    </submittedName>
</protein>
<dbReference type="Proteomes" id="UP000625711">
    <property type="component" value="Unassembled WGS sequence"/>
</dbReference>
<evidence type="ECO:0000256" key="1">
    <source>
        <dbReference type="SAM" id="MobiDB-lite"/>
    </source>
</evidence>